<feature type="region of interest" description="Disordered" evidence="1">
    <location>
        <begin position="83"/>
        <end position="125"/>
    </location>
</feature>
<proteinExistence type="predicted"/>
<feature type="compositionally biased region" description="Acidic residues" evidence="1">
    <location>
        <begin position="86"/>
        <end position="115"/>
    </location>
</feature>
<feature type="non-terminal residue" evidence="2">
    <location>
        <position position="1"/>
    </location>
</feature>
<organism evidence="2 3">
    <name type="scientific">Gigaspora margarita</name>
    <dbReference type="NCBI Taxonomy" id="4874"/>
    <lineage>
        <taxon>Eukaryota</taxon>
        <taxon>Fungi</taxon>
        <taxon>Fungi incertae sedis</taxon>
        <taxon>Mucoromycota</taxon>
        <taxon>Glomeromycotina</taxon>
        <taxon>Glomeromycetes</taxon>
        <taxon>Diversisporales</taxon>
        <taxon>Gigasporaceae</taxon>
        <taxon>Gigaspora</taxon>
    </lineage>
</organism>
<dbReference type="EMBL" id="CAJVQB010029727">
    <property type="protein sequence ID" value="CAG8814513.1"/>
    <property type="molecule type" value="Genomic_DNA"/>
</dbReference>
<name>A0ABN7W3R7_GIGMA</name>
<comment type="caution">
    <text evidence="2">The sequence shown here is derived from an EMBL/GenBank/DDBJ whole genome shotgun (WGS) entry which is preliminary data.</text>
</comment>
<evidence type="ECO:0000313" key="3">
    <source>
        <dbReference type="Proteomes" id="UP000789901"/>
    </source>
</evidence>
<gene>
    <name evidence="2" type="ORF">GMARGA_LOCUS26067</name>
</gene>
<keyword evidence="3" id="KW-1185">Reference proteome</keyword>
<reference evidence="2 3" key="1">
    <citation type="submission" date="2021-06" db="EMBL/GenBank/DDBJ databases">
        <authorList>
            <person name="Kallberg Y."/>
            <person name="Tangrot J."/>
            <person name="Rosling A."/>
        </authorList>
    </citation>
    <scope>NUCLEOTIDE SEQUENCE [LARGE SCALE GENOMIC DNA]</scope>
    <source>
        <strain evidence="2 3">120-4 pot B 10/14</strain>
    </source>
</reference>
<evidence type="ECO:0000313" key="2">
    <source>
        <dbReference type="EMBL" id="CAG8814513.1"/>
    </source>
</evidence>
<dbReference type="Proteomes" id="UP000789901">
    <property type="component" value="Unassembled WGS sequence"/>
</dbReference>
<feature type="compositionally biased region" description="Basic and acidic residues" evidence="1">
    <location>
        <begin position="21"/>
        <end position="37"/>
    </location>
</feature>
<evidence type="ECO:0000256" key="1">
    <source>
        <dbReference type="SAM" id="MobiDB-lite"/>
    </source>
</evidence>
<feature type="non-terminal residue" evidence="2">
    <location>
        <position position="375"/>
    </location>
</feature>
<sequence length="375" mass="43779">NLVRTRSIGRKLNLSNKVPKRKIDNEKNDDIKEERASKRNRPQFPENKITLPLKNQDCKYKNDEAILKNIKFVQQCIPTEIKEDCSETDSESDIESNNDDDSESNIESNNGDDPDYIYSSESSPCNSSGNIGTIIDDSETKVDLSEFEREYSKMNNQINGHSLLEKCLYHLFVIDPNDKIYVNEGVFTKFELDKIKKYKFKPLLQMPQGLLTYLYSFWVYDLLDLRKEILKTQQWDSPYNQKTYFDLNWIRNTMYNLKFRKEIFEIIFDTHLKFHRQGIWKYGQSGNFGKSFDGNNGSKLLKERGLKTPKMIKDMFYSLCAAVEMEEKKIRKLQSIGFMHADVSNNLFKNVGIPLQIAQFGSKVLPVVILAWKAK</sequence>
<protein>
    <submittedName>
        <fullName evidence="2">40407_t:CDS:1</fullName>
    </submittedName>
</protein>
<accession>A0ABN7W3R7</accession>
<feature type="region of interest" description="Disordered" evidence="1">
    <location>
        <begin position="1"/>
        <end position="48"/>
    </location>
</feature>